<name>A0A1H4P720_9PSED</name>
<accession>A0A1H4P720</accession>
<feature type="domain" description="DUF6896" evidence="1">
    <location>
        <begin position="6"/>
        <end position="129"/>
    </location>
</feature>
<dbReference type="EMBL" id="FNTJ01000001">
    <property type="protein sequence ID" value="SEC03247.1"/>
    <property type="molecule type" value="Genomic_DNA"/>
</dbReference>
<evidence type="ECO:0000313" key="3">
    <source>
        <dbReference type="Proteomes" id="UP000198982"/>
    </source>
</evidence>
<dbReference type="RefSeq" id="WP_092315047.1">
    <property type="nucleotide sequence ID" value="NZ_FNTJ01000001.1"/>
</dbReference>
<dbReference type="AlphaFoldDB" id="A0A1H4P720"/>
<dbReference type="Pfam" id="PF21837">
    <property type="entry name" value="DUF6896"/>
    <property type="match status" value="1"/>
</dbReference>
<sequence>MNPRLAQLIGDYQASVRCAVELMQQSAIPLPASNSDWAGLDIPQQGELTGGIRYFKHGYGCAVHLPTATVSFDFGEQGEIGGVTLSRLAGFAVNRLAQYGFTDEDELKHCFEQEVAAGSLVYSGYILYYVAAAESRPCNRVDGHTPSA</sequence>
<gene>
    <name evidence="2" type="ORF">SAMN05216178_3182</name>
</gene>
<reference evidence="3" key="1">
    <citation type="submission" date="2016-10" db="EMBL/GenBank/DDBJ databases">
        <authorList>
            <person name="Varghese N."/>
            <person name="Submissions S."/>
        </authorList>
    </citation>
    <scope>NUCLEOTIDE SEQUENCE [LARGE SCALE GENOMIC DNA]</scope>
    <source>
        <strain evidence="3">DSM 9751</strain>
    </source>
</reference>
<proteinExistence type="predicted"/>
<organism evidence="2 3">
    <name type="scientific">Pseudomonas saponiphila</name>
    <dbReference type="NCBI Taxonomy" id="556534"/>
    <lineage>
        <taxon>Bacteria</taxon>
        <taxon>Pseudomonadati</taxon>
        <taxon>Pseudomonadota</taxon>
        <taxon>Gammaproteobacteria</taxon>
        <taxon>Pseudomonadales</taxon>
        <taxon>Pseudomonadaceae</taxon>
        <taxon>Pseudomonas</taxon>
    </lineage>
</organism>
<protein>
    <recommendedName>
        <fullName evidence="1">DUF6896 domain-containing protein</fullName>
    </recommendedName>
</protein>
<dbReference type="InterPro" id="IPR054191">
    <property type="entry name" value="DUF6896"/>
</dbReference>
<evidence type="ECO:0000313" key="2">
    <source>
        <dbReference type="EMBL" id="SEC03247.1"/>
    </source>
</evidence>
<evidence type="ECO:0000259" key="1">
    <source>
        <dbReference type="Pfam" id="PF21837"/>
    </source>
</evidence>
<dbReference type="Proteomes" id="UP000198982">
    <property type="component" value="Unassembled WGS sequence"/>
</dbReference>
<keyword evidence="3" id="KW-1185">Reference proteome</keyword>